<dbReference type="GO" id="GO:0005739">
    <property type="term" value="C:mitochondrion"/>
    <property type="evidence" value="ECO:0007669"/>
    <property type="project" value="UniProtKB-SubCell"/>
</dbReference>
<keyword evidence="12" id="KW-1185">Reference proteome</keyword>
<dbReference type="Gene3D" id="1.20.1090.10">
    <property type="entry name" value="Dehydroquinate synthase-like - alpha domain"/>
    <property type="match status" value="1"/>
</dbReference>
<evidence type="ECO:0000256" key="7">
    <source>
        <dbReference type="ARBA" id="ARBA00023128"/>
    </source>
</evidence>
<dbReference type="InterPro" id="IPR001670">
    <property type="entry name" value="ADH_Fe/GldA"/>
</dbReference>
<dbReference type="Pfam" id="PF00465">
    <property type="entry name" value="Fe-ADH"/>
    <property type="match status" value="1"/>
</dbReference>
<reference evidence="11" key="1">
    <citation type="submission" date="2022-08" db="UniProtKB">
        <authorList>
            <consortium name="EnsemblMetazoa"/>
        </authorList>
    </citation>
    <scope>IDENTIFICATION</scope>
    <source>
        <strain evidence="11">Israel</strain>
    </source>
</reference>
<evidence type="ECO:0000256" key="9">
    <source>
        <dbReference type="ARBA" id="ARBA00049496"/>
    </source>
</evidence>
<dbReference type="Proteomes" id="UP000092462">
    <property type="component" value="Unassembled WGS sequence"/>
</dbReference>
<evidence type="ECO:0000256" key="3">
    <source>
        <dbReference type="ARBA" id="ARBA00010005"/>
    </source>
</evidence>
<evidence type="ECO:0000256" key="1">
    <source>
        <dbReference type="ARBA" id="ARBA00000813"/>
    </source>
</evidence>
<keyword evidence="7" id="KW-0496">Mitochondrion</keyword>
<evidence type="ECO:0000256" key="4">
    <source>
        <dbReference type="ARBA" id="ARBA00013182"/>
    </source>
</evidence>
<dbReference type="CDD" id="cd08190">
    <property type="entry name" value="HOT"/>
    <property type="match status" value="1"/>
</dbReference>
<organism evidence="11 12">
    <name type="scientific">Phlebotomus papatasi</name>
    <name type="common">Sandfly</name>
    <dbReference type="NCBI Taxonomy" id="29031"/>
    <lineage>
        <taxon>Eukaryota</taxon>
        <taxon>Metazoa</taxon>
        <taxon>Ecdysozoa</taxon>
        <taxon>Arthropoda</taxon>
        <taxon>Hexapoda</taxon>
        <taxon>Insecta</taxon>
        <taxon>Pterygota</taxon>
        <taxon>Neoptera</taxon>
        <taxon>Endopterygota</taxon>
        <taxon>Diptera</taxon>
        <taxon>Nematocera</taxon>
        <taxon>Psychodoidea</taxon>
        <taxon>Psychodidae</taxon>
        <taxon>Phlebotomus</taxon>
        <taxon>Phlebotomus</taxon>
    </lineage>
</organism>
<comment type="function">
    <text evidence="8">Catalyzes the cofactor-independent reversible oxidation of gamma-hydroxybutyrate (GHB) to succinic semialdehyde (SSA) coupled to reduction of 2-ketoglutarate (2-KG) to D-2-hydroxyglutarate (D-2-HG). L-3-hydroxybutyrate (L-3-OHB) is also a substrate for HOT when using 2-KG as hydrogen acceptor, resulting in the formation of D-2-HG.</text>
</comment>
<dbReference type="VEuPathDB" id="VectorBase:PPAPM1_002342"/>
<comment type="catalytic activity">
    <reaction evidence="1">
        <text>(S)-3-hydroxybutanoate + 2-oxoglutarate = (R)-2-hydroxyglutarate + acetoacetate</text>
        <dbReference type="Rhea" id="RHEA:23048"/>
        <dbReference type="ChEBI" id="CHEBI:11047"/>
        <dbReference type="ChEBI" id="CHEBI:13705"/>
        <dbReference type="ChEBI" id="CHEBI:15801"/>
        <dbReference type="ChEBI" id="CHEBI:16810"/>
        <dbReference type="EC" id="1.1.99.24"/>
    </reaction>
</comment>
<dbReference type="EnsemblMetazoa" id="PPAI002969-RA">
    <property type="protein sequence ID" value="PPAI002969-PA"/>
    <property type="gene ID" value="PPAI002969"/>
</dbReference>
<feature type="domain" description="Alcohol dehydrogenase iron-type/glycerol dehydrogenase GldA" evidence="10">
    <location>
        <begin position="42"/>
        <end position="215"/>
    </location>
</feature>
<sequence length="361" mass="39709">MVPRRRVLDLLQNISKVSCRCPSHSSEAGGGAKDNAFEMASSTIRYGPGVTRELGADLTNLGSKNICLLIDKNLVDKPSVRTAFDSLTKYKITYEVFQDVRVEPTDQSLQRAIDYARKRNFDAYVAIGGGSVIDTAKAANLYAVHPEAEFLDFVNSPIGKSKEATNPLKPLIAVPTTAGTGSEATAACVFDYKPLHVKTGISNKALRPMLGLIDPLHTLSLPERVMAYAGFDVFCHALESFTAVPYNERGQQSSILTTFPASIFTSNVADVGPEESCSFQVFFWTSARCILERASRLAEVLQKYMYDLKIEDGLTALGFSKDDIPALVKGTLPQERILKMAPREQTEEDLSMLFEHSMKVY</sequence>
<dbReference type="GO" id="GO:0047988">
    <property type="term" value="F:hydroxyacid-oxoacid transhydrogenase activity"/>
    <property type="evidence" value="ECO:0007669"/>
    <property type="project" value="UniProtKB-EC"/>
</dbReference>
<evidence type="ECO:0000256" key="2">
    <source>
        <dbReference type="ARBA" id="ARBA00004173"/>
    </source>
</evidence>
<dbReference type="GO" id="GO:0046872">
    <property type="term" value="F:metal ion binding"/>
    <property type="evidence" value="ECO:0007669"/>
    <property type="project" value="InterPro"/>
</dbReference>
<comment type="similarity">
    <text evidence="3">Belongs to the iron-containing alcohol dehydrogenase family. Hydroxyacid-oxoacid transhydrogenase subfamily.</text>
</comment>
<keyword evidence="5" id="KW-0809">Transit peptide</keyword>
<accession>A0A1B0D660</accession>
<dbReference type="VEuPathDB" id="VectorBase:PPAI002969"/>
<dbReference type="SUPFAM" id="SSF56796">
    <property type="entry name" value="Dehydroquinate synthase-like"/>
    <property type="match status" value="1"/>
</dbReference>
<evidence type="ECO:0000313" key="11">
    <source>
        <dbReference type="EnsemblMetazoa" id="PPAI002969-PA"/>
    </source>
</evidence>
<evidence type="ECO:0000259" key="10">
    <source>
        <dbReference type="Pfam" id="PF00465"/>
    </source>
</evidence>
<evidence type="ECO:0000256" key="8">
    <source>
        <dbReference type="ARBA" id="ARBA00024921"/>
    </source>
</evidence>
<evidence type="ECO:0000256" key="6">
    <source>
        <dbReference type="ARBA" id="ARBA00023002"/>
    </source>
</evidence>
<dbReference type="AlphaFoldDB" id="A0A1B0D660"/>
<evidence type="ECO:0000313" key="12">
    <source>
        <dbReference type="Proteomes" id="UP000092462"/>
    </source>
</evidence>
<evidence type="ECO:0000256" key="5">
    <source>
        <dbReference type="ARBA" id="ARBA00022946"/>
    </source>
</evidence>
<proteinExistence type="inferred from homology"/>
<name>A0A1B0D660_PHLPP</name>
<dbReference type="PANTHER" id="PTHR11496">
    <property type="entry name" value="ALCOHOL DEHYDROGENASE"/>
    <property type="match status" value="1"/>
</dbReference>
<dbReference type="EMBL" id="AJVK01025770">
    <property type="status" value="NOT_ANNOTATED_CDS"/>
    <property type="molecule type" value="Genomic_DNA"/>
</dbReference>
<protein>
    <recommendedName>
        <fullName evidence="4">hydroxyacid-oxoacid transhydrogenase</fullName>
        <ecNumber evidence="4">1.1.99.24</ecNumber>
    </recommendedName>
</protein>
<dbReference type="FunFam" id="3.40.50.1970:FF:000003">
    <property type="entry name" value="Alcohol dehydrogenase, iron-containing"/>
    <property type="match status" value="1"/>
</dbReference>
<dbReference type="InterPro" id="IPR039697">
    <property type="entry name" value="Alcohol_dehydrogenase_Fe"/>
</dbReference>
<comment type="catalytic activity">
    <reaction evidence="9">
        <text>4-hydroxybutanoate + 2-oxoglutarate = (R)-2-hydroxyglutarate + succinate semialdehyde</text>
        <dbReference type="Rhea" id="RHEA:24734"/>
        <dbReference type="ChEBI" id="CHEBI:15801"/>
        <dbReference type="ChEBI" id="CHEBI:16724"/>
        <dbReference type="ChEBI" id="CHEBI:16810"/>
        <dbReference type="ChEBI" id="CHEBI:57706"/>
        <dbReference type="EC" id="1.1.99.24"/>
    </reaction>
</comment>
<dbReference type="PANTHER" id="PTHR11496:SF83">
    <property type="entry name" value="HYDROXYACID-OXOACID TRANSHYDROGENASE, MITOCHONDRIAL"/>
    <property type="match status" value="1"/>
</dbReference>
<keyword evidence="6" id="KW-0560">Oxidoreductase</keyword>
<comment type="subcellular location">
    <subcellularLocation>
        <location evidence="2">Mitochondrion</location>
    </subcellularLocation>
</comment>
<dbReference type="InterPro" id="IPR042157">
    <property type="entry name" value="HOT"/>
</dbReference>
<dbReference type="EC" id="1.1.99.24" evidence="4"/>
<dbReference type="GO" id="GO:0004022">
    <property type="term" value="F:alcohol dehydrogenase (NAD+) activity"/>
    <property type="evidence" value="ECO:0007669"/>
    <property type="project" value="InterPro"/>
</dbReference>
<dbReference type="Gene3D" id="3.40.50.1970">
    <property type="match status" value="1"/>
</dbReference>